<evidence type="ECO:0000313" key="2">
    <source>
        <dbReference type="Proteomes" id="UP000271098"/>
    </source>
</evidence>
<dbReference type="AlphaFoldDB" id="A0A183DV72"/>
<dbReference type="OrthoDB" id="5784773at2759"/>
<keyword evidence="2" id="KW-1185">Reference proteome</keyword>
<evidence type="ECO:0000313" key="1">
    <source>
        <dbReference type="EMBL" id="VDN20757.1"/>
    </source>
</evidence>
<dbReference type="EMBL" id="UYRT01079457">
    <property type="protein sequence ID" value="VDN20757.1"/>
    <property type="molecule type" value="Genomic_DNA"/>
</dbReference>
<sequence>MGKVALKKLAAIWMWPVIAATLMISDWRTSKRLAESDMGTFTVRYFFKKAIWEKKTYWAMIAVAGYLGHCLNKQGMHKASMMKGHSKMFADRVAQIPKDQDIWKY</sequence>
<gene>
    <name evidence="1" type="ORF">GPUH_LOCUS12613</name>
</gene>
<organism evidence="3">
    <name type="scientific">Gongylonema pulchrum</name>
    <dbReference type="NCBI Taxonomy" id="637853"/>
    <lineage>
        <taxon>Eukaryota</taxon>
        <taxon>Metazoa</taxon>
        <taxon>Ecdysozoa</taxon>
        <taxon>Nematoda</taxon>
        <taxon>Chromadorea</taxon>
        <taxon>Rhabditida</taxon>
        <taxon>Spirurina</taxon>
        <taxon>Spiruromorpha</taxon>
        <taxon>Spiruroidea</taxon>
        <taxon>Gongylonematidae</taxon>
        <taxon>Gongylonema</taxon>
    </lineage>
</organism>
<proteinExistence type="predicted"/>
<dbReference type="WBParaSite" id="GPUH_0001262701-mRNA-1">
    <property type="protein sequence ID" value="GPUH_0001262701-mRNA-1"/>
    <property type="gene ID" value="GPUH_0001262701"/>
</dbReference>
<reference evidence="1 2" key="2">
    <citation type="submission" date="2018-11" db="EMBL/GenBank/DDBJ databases">
        <authorList>
            <consortium name="Pathogen Informatics"/>
        </authorList>
    </citation>
    <scope>NUCLEOTIDE SEQUENCE [LARGE SCALE GENOMIC DNA]</scope>
</reference>
<evidence type="ECO:0000313" key="3">
    <source>
        <dbReference type="WBParaSite" id="GPUH_0001262701-mRNA-1"/>
    </source>
</evidence>
<reference evidence="3" key="1">
    <citation type="submission" date="2016-06" db="UniProtKB">
        <authorList>
            <consortium name="WormBaseParasite"/>
        </authorList>
    </citation>
    <scope>IDENTIFICATION</scope>
</reference>
<dbReference type="Proteomes" id="UP000271098">
    <property type="component" value="Unassembled WGS sequence"/>
</dbReference>
<protein>
    <submittedName>
        <fullName evidence="3">Exported protein</fullName>
    </submittedName>
</protein>
<accession>A0A183DV72</accession>
<name>A0A183DV72_9BILA</name>